<accession>C1GS13</accession>
<dbReference type="AlphaFoldDB" id="C1GS13"/>
<feature type="compositionally biased region" description="Basic residues" evidence="1">
    <location>
        <begin position="177"/>
        <end position="188"/>
    </location>
</feature>
<evidence type="ECO:0000256" key="1">
    <source>
        <dbReference type="SAM" id="MobiDB-lite"/>
    </source>
</evidence>
<feature type="compositionally biased region" description="Gly residues" evidence="1">
    <location>
        <begin position="222"/>
        <end position="231"/>
    </location>
</feature>
<reference evidence="2 3" key="1">
    <citation type="journal article" date="2011" name="PLoS Genet.">
        <title>Comparative genomic analysis of human fungal pathogens causing paracoccidioidomycosis.</title>
        <authorList>
            <person name="Desjardins C.A."/>
            <person name="Champion M.D."/>
            <person name="Holder J.W."/>
            <person name="Muszewska A."/>
            <person name="Goldberg J."/>
            <person name="Bailao A.M."/>
            <person name="Brigido M.M."/>
            <person name="Ferreira M.E."/>
            <person name="Garcia A.M."/>
            <person name="Grynberg M."/>
            <person name="Gujja S."/>
            <person name="Heiman D.I."/>
            <person name="Henn M.R."/>
            <person name="Kodira C.D."/>
            <person name="Leon-Narvaez H."/>
            <person name="Longo L.V."/>
            <person name="Ma L.J."/>
            <person name="Malavazi I."/>
            <person name="Matsuo A.L."/>
            <person name="Morais F.V."/>
            <person name="Pereira M."/>
            <person name="Rodriguez-Brito S."/>
            <person name="Sakthikumar S."/>
            <person name="Salem-Izacc S.M."/>
            <person name="Sykes S.M."/>
            <person name="Teixeira M.M."/>
            <person name="Vallejo M.C."/>
            <person name="Walter M.E."/>
            <person name="Yandava C."/>
            <person name="Young S."/>
            <person name="Zeng Q."/>
            <person name="Zucker J."/>
            <person name="Felipe M.S."/>
            <person name="Goldman G.H."/>
            <person name="Haas B.J."/>
            <person name="McEwen J.G."/>
            <person name="Nino-Vega G."/>
            <person name="Puccia R."/>
            <person name="San-Blas G."/>
            <person name="Soares C.M."/>
            <person name="Birren B.W."/>
            <person name="Cuomo C.A."/>
        </authorList>
    </citation>
    <scope>NUCLEOTIDE SEQUENCE [LARGE SCALE GENOMIC DNA]</scope>
    <source>
        <strain evidence="3">ATCC MYA-826 / Pb01</strain>
    </source>
</reference>
<organism evidence="2 3">
    <name type="scientific">Paracoccidioides lutzii (strain ATCC MYA-826 / Pb01)</name>
    <name type="common">Paracoccidioides brasiliensis</name>
    <dbReference type="NCBI Taxonomy" id="502779"/>
    <lineage>
        <taxon>Eukaryota</taxon>
        <taxon>Fungi</taxon>
        <taxon>Dikarya</taxon>
        <taxon>Ascomycota</taxon>
        <taxon>Pezizomycotina</taxon>
        <taxon>Eurotiomycetes</taxon>
        <taxon>Eurotiomycetidae</taxon>
        <taxon>Onygenales</taxon>
        <taxon>Ajellomycetaceae</taxon>
        <taxon>Paracoccidioides</taxon>
    </lineage>
</organism>
<evidence type="ECO:0000313" key="2">
    <source>
        <dbReference type="EMBL" id="EEH38387.2"/>
    </source>
</evidence>
<dbReference type="Proteomes" id="UP000002059">
    <property type="component" value="Partially assembled WGS sequence"/>
</dbReference>
<dbReference type="HOGENOM" id="CLU_1129380_0_0_1"/>
<dbReference type="VEuPathDB" id="FungiDB:PAAG_01308"/>
<dbReference type="eggNOG" id="KOG2068">
    <property type="taxonomic scope" value="Eukaryota"/>
</dbReference>
<protein>
    <submittedName>
        <fullName evidence="2">Uncharacterized protein</fullName>
    </submittedName>
</protein>
<feature type="region of interest" description="Disordered" evidence="1">
    <location>
        <begin position="156"/>
        <end position="231"/>
    </location>
</feature>
<dbReference type="STRING" id="502779.C1GS13"/>
<dbReference type="EMBL" id="KN293993">
    <property type="protein sequence ID" value="EEH38387.2"/>
    <property type="molecule type" value="Genomic_DNA"/>
</dbReference>
<dbReference type="OrthoDB" id="4207461at2759"/>
<sequence length="246" mass="25592">MAGLHGHVRQSSRFSFVNDANAKNAANQRLVNQQTSTMQATTPNPLNAPTSQHGLGNHYFVSGVQGPPPGLKTAGTPPISGGGMFAQGHGFTSTMNSSLSLGAKQDSNPDLMRELMRGRSGTSGGGGIQAHEAAKSEFMFPFIQMHNTPPPLAPVSGLLSSLYGHHAGSHQDSGPQKQRKRGKKHRHANTSSGGGGVVDLADPSILQARMHQSAASATPGQGLYGSQGQGGYNHSSMVYGGGFGRW</sequence>
<keyword evidence="3" id="KW-1185">Reference proteome</keyword>
<dbReference type="GeneID" id="9100317"/>
<name>C1GS13_PARBA</name>
<dbReference type="RefSeq" id="XP_002797449.2">
    <property type="nucleotide sequence ID" value="XM_002797403.2"/>
</dbReference>
<evidence type="ECO:0000313" key="3">
    <source>
        <dbReference type="Proteomes" id="UP000002059"/>
    </source>
</evidence>
<gene>
    <name evidence="2" type="ORF">PAAG_01308</name>
</gene>
<dbReference type="KEGG" id="pbl:PAAG_01308"/>
<proteinExistence type="predicted"/>